<reference evidence="1 2" key="1">
    <citation type="submission" date="2019-02" db="EMBL/GenBank/DDBJ databases">
        <title>Deep-cultivation of Planctomycetes and their phenomic and genomic characterization uncovers novel biology.</title>
        <authorList>
            <person name="Wiegand S."/>
            <person name="Jogler M."/>
            <person name="Boedeker C."/>
            <person name="Pinto D."/>
            <person name="Vollmers J."/>
            <person name="Rivas-Marin E."/>
            <person name="Kohn T."/>
            <person name="Peeters S.H."/>
            <person name="Heuer A."/>
            <person name="Rast P."/>
            <person name="Oberbeckmann S."/>
            <person name="Bunk B."/>
            <person name="Jeske O."/>
            <person name="Meyerdierks A."/>
            <person name="Storesund J.E."/>
            <person name="Kallscheuer N."/>
            <person name="Luecker S."/>
            <person name="Lage O.M."/>
            <person name="Pohl T."/>
            <person name="Merkel B.J."/>
            <person name="Hornburger P."/>
            <person name="Mueller R.-W."/>
            <person name="Bruemmer F."/>
            <person name="Labrenz M."/>
            <person name="Spormann A.M."/>
            <person name="Op den Camp H."/>
            <person name="Overmann J."/>
            <person name="Amann R."/>
            <person name="Jetten M.S.M."/>
            <person name="Mascher T."/>
            <person name="Medema M.H."/>
            <person name="Devos D.P."/>
            <person name="Kaster A.-K."/>
            <person name="Ovreas L."/>
            <person name="Rohde M."/>
            <person name="Galperin M.Y."/>
            <person name="Jogler C."/>
        </authorList>
    </citation>
    <scope>NUCLEOTIDE SEQUENCE [LARGE SCALE GENOMIC DNA]</scope>
    <source>
        <strain evidence="1 2">ETA_A8</strain>
    </source>
</reference>
<dbReference type="NCBIfam" id="TIGR04138">
    <property type="entry name" value="Plancto_Ver_chp"/>
    <property type="match status" value="1"/>
</dbReference>
<dbReference type="RefSeq" id="WP_238397481.1">
    <property type="nucleotide sequence ID" value="NZ_CP036274.1"/>
</dbReference>
<evidence type="ECO:0000313" key="1">
    <source>
        <dbReference type="EMBL" id="QDU29365.1"/>
    </source>
</evidence>
<dbReference type="Proteomes" id="UP000315017">
    <property type="component" value="Chromosome"/>
</dbReference>
<dbReference type="InterPro" id="IPR026406">
    <property type="entry name" value="Ver/Plancto_CHP"/>
</dbReference>
<gene>
    <name evidence="1" type="ORF">ETAA8_44740</name>
</gene>
<evidence type="ECO:0000313" key="2">
    <source>
        <dbReference type="Proteomes" id="UP000315017"/>
    </source>
</evidence>
<sequence length="145" mass="16466">MSKSMTPDIHPLIKLLCEDRRYKLEAYQFVRSGLEYAQDVLELGRQEEAAVAEGEVRQVRHVTGQDLCHALKLYAHDQYGFMAKLVLAGWGITCTSDFGEIVYNLIKIGEMTKSPEDRREDFDQVFDFNQALVSEFVITAADEAA</sequence>
<keyword evidence="2" id="KW-1185">Reference proteome</keyword>
<protein>
    <submittedName>
        <fullName evidence="1">Uncharacterized protein</fullName>
    </submittedName>
</protein>
<accession>A0A517YGK7</accession>
<dbReference type="AlphaFoldDB" id="A0A517YGK7"/>
<proteinExistence type="predicted"/>
<dbReference type="EMBL" id="CP036274">
    <property type="protein sequence ID" value="QDU29365.1"/>
    <property type="molecule type" value="Genomic_DNA"/>
</dbReference>
<organism evidence="1 2">
    <name type="scientific">Anatilimnocola aggregata</name>
    <dbReference type="NCBI Taxonomy" id="2528021"/>
    <lineage>
        <taxon>Bacteria</taxon>
        <taxon>Pseudomonadati</taxon>
        <taxon>Planctomycetota</taxon>
        <taxon>Planctomycetia</taxon>
        <taxon>Pirellulales</taxon>
        <taxon>Pirellulaceae</taxon>
        <taxon>Anatilimnocola</taxon>
    </lineage>
</organism>
<name>A0A517YGK7_9BACT</name>
<dbReference type="KEGG" id="aagg:ETAA8_44740"/>